<name>A0A401UKG1_9CLOT</name>
<keyword evidence="2" id="KW-1185">Reference proteome</keyword>
<protein>
    <submittedName>
        <fullName evidence="1">Uncharacterized protein</fullName>
    </submittedName>
</protein>
<accession>A0A401UKG1</accession>
<dbReference type="EMBL" id="BHYK01000007">
    <property type="protein sequence ID" value="GCD10051.1"/>
    <property type="molecule type" value="Genomic_DNA"/>
</dbReference>
<gene>
    <name evidence="1" type="ORF">Ctaglu_16740</name>
</gene>
<evidence type="ECO:0000313" key="2">
    <source>
        <dbReference type="Proteomes" id="UP000287872"/>
    </source>
</evidence>
<dbReference type="Proteomes" id="UP000287872">
    <property type="component" value="Unassembled WGS sequence"/>
</dbReference>
<dbReference type="SUPFAM" id="SSF160631">
    <property type="entry name" value="SMI1/KNR4-like"/>
    <property type="match status" value="1"/>
</dbReference>
<comment type="caution">
    <text evidence="1">The sequence shown here is derived from an EMBL/GenBank/DDBJ whole genome shotgun (WGS) entry which is preliminary data.</text>
</comment>
<evidence type="ECO:0000313" key="1">
    <source>
        <dbReference type="EMBL" id="GCD10051.1"/>
    </source>
</evidence>
<dbReference type="InterPro" id="IPR037883">
    <property type="entry name" value="Knr4/Smi1-like_sf"/>
</dbReference>
<dbReference type="RefSeq" id="WP_125000030.1">
    <property type="nucleotide sequence ID" value="NZ_BHYK01000007.1"/>
</dbReference>
<organism evidence="1 2">
    <name type="scientific">Clostridium tagluense</name>
    <dbReference type="NCBI Taxonomy" id="360422"/>
    <lineage>
        <taxon>Bacteria</taxon>
        <taxon>Bacillati</taxon>
        <taxon>Bacillota</taxon>
        <taxon>Clostridia</taxon>
        <taxon>Eubacteriales</taxon>
        <taxon>Clostridiaceae</taxon>
        <taxon>Clostridium</taxon>
    </lineage>
</organism>
<dbReference type="AlphaFoldDB" id="A0A401UKG1"/>
<proteinExistence type="predicted"/>
<reference evidence="1 2" key="1">
    <citation type="submission" date="2018-11" db="EMBL/GenBank/DDBJ databases">
        <title>Genome sequencing and assembly of Clostridium tagluense strain A121.</title>
        <authorList>
            <person name="Murakami T."/>
            <person name="Segawa T."/>
            <person name="Shcherbakova V.A."/>
            <person name="Mori H."/>
            <person name="Yoshimura Y."/>
        </authorList>
    </citation>
    <scope>NUCLEOTIDE SEQUENCE [LARGE SCALE GENOMIC DNA]</scope>
    <source>
        <strain evidence="1 2">A121</strain>
    </source>
</reference>
<sequence>MKFSAKIKIKEENLERNLQDILYKISDERKFSRGRKYSYYDKEEKVMATYLHYEQLLILGANDKSKLQEIEYNIKARLGDIKNKLAKDHIFNQTKSTIGNRMKLLKKALDRIDKVISNSEKVDRNEVTMEISLIESKLNIKLPEALREFYLRYNKTRYMLNAFYIFKSLNELAIEDGILEIGCSNEQVEKYGIYVDDLSNEVINVKVKESNDISNWSIYEELTKYIVNSVVFQVINVLEASAVLEASEIVLEEYFTHLYYGEEKDNKRISYISNDGYILALHFIDENIIYFGAAEDKILNEFEKKVEKDFDWL</sequence>